<feature type="region of interest" description="Disordered" evidence="1">
    <location>
        <begin position="1"/>
        <end position="22"/>
    </location>
</feature>
<dbReference type="AlphaFoldDB" id="A0A7W9L9G3"/>
<dbReference type="RefSeq" id="WP_185069134.1">
    <property type="nucleotide sequence ID" value="NZ_JACHMB010000001.1"/>
</dbReference>
<evidence type="ECO:0000313" key="2">
    <source>
        <dbReference type="EMBL" id="MBB5775453.1"/>
    </source>
</evidence>
<sequence length="88" mass="9140">MPEDGELPGGQAGRDGAEQHVARLHDTALPVTAGHHDQLGLAIPRERIPAMIALYGGALFTLVSAPPGSVNREAVRSMVEVIVYGCAG</sequence>
<gene>
    <name evidence="2" type="ORF">HD596_002209</name>
</gene>
<evidence type="ECO:0000256" key="1">
    <source>
        <dbReference type="SAM" id="MobiDB-lite"/>
    </source>
</evidence>
<evidence type="ECO:0008006" key="4">
    <source>
        <dbReference type="Google" id="ProtNLM"/>
    </source>
</evidence>
<evidence type="ECO:0000313" key="3">
    <source>
        <dbReference type="Proteomes" id="UP000579153"/>
    </source>
</evidence>
<name>A0A7W9L9G3_9ACTN</name>
<dbReference type="Proteomes" id="UP000579153">
    <property type="component" value="Unassembled WGS sequence"/>
</dbReference>
<dbReference type="EMBL" id="JACHMB010000001">
    <property type="protein sequence ID" value="MBB5775453.1"/>
    <property type="molecule type" value="Genomic_DNA"/>
</dbReference>
<proteinExistence type="predicted"/>
<comment type="caution">
    <text evidence="2">The sequence shown here is derived from an EMBL/GenBank/DDBJ whole genome shotgun (WGS) entry which is preliminary data.</text>
</comment>
<organism evidence="2 3">
    <name type="scientific">Nonomuraea jabiensis</name>
    <dbReference type="NCBI Taxonomy" id="882448"/>
    <lineage>
        <taxon>Bacteria</taxon>
        <taxon>Bacillati</taxon>
        <taxon>Actinomycetota</taxon>
        <taxon>Actinomycetes</taxon>
        <taxon>Streptosporangiales</taxon>
        <taxon>Streptosporangiaceae</taxon>
        <taxon>Nonomuraea</taxon>
    </lineage>
</organism>
<reference evidence="2 3" key="1">
    <citation type="submission" date="2020-08" db="EMBL/GenBank/DDBJ databases">
        <title>Sequencing the genomes of 1000 actinobacteria strains.</title>
        <authorList>
            <person name="Klenk H.-P."/>
        </authorList>
    </citation>
    <scope>NUCLEOTIDE SEQUENCE [LARGE SCALE GENOMIC DNA]</scope>
    <source>
        <strain evidence="2 3">DSM 45507</strain>
    </source>
</reference>
<keyword evidence="3" id="KW-1185">Reference proteome</keyword>
<accession>A0A7W9L9G3</accession>
<protein>
    <recommendedName>
        <fullName evidence="4">Tetracyclin repressor-like C-terminal domain-containing protein</fullName>
    </recommendedName>
</protein>